<reference evidence="1" key="2">
    <citation type="submission" date="2022-09" db="EMBL/GenBank/DDBJ databases">
        <authorList>
            <person name="Sun Q."/>
            <person name="Ohkuma M."/>
        </authorList>
    </citation>
    <scope>NUCLEOTIDE SEQUENCE</scope>
    <source>
        <strain evidence="1">JCM 13583</strain>
    </source>
</reference>
<dbReference type="RefSeq" id="WP_188681651.1">
    <property type="nucleotide sequence ID" value="NZ_BMNY01000003.1"/>
</dbReference>
<dbReference type="Proteomes" id="UP000632195">
    <property type="component" value="Unassembled WGS sequence"/>
</dbReference>
<reference evidence="1" key="1">
    <citation type="journal article" date="2014" name="Int. J. Syst. Evol. Microbiol.">
        <title>Complete genome sequence of Corynebacterium casei LMG S-19264T (=DSM 44701T), isolated from a smear-ripened cheese.</title>
        <authorList>
            <consortium name="US DOE Joint Genome Institute (JGI-PGF)"/>
            <person name="Walter F."/>
            <person name="Albersmeier A."/>
            <person name="Kalinowski J."/>
            <person name="Ruckert C."/>
        </authorList>
    </citation>
    <scope>NUCLEOTIDE SEQUENCE</scope>
    <source>
        <strain evidence="1">JCM 13583</strain>
    </source>
</reference>
<organism evidence="1 2">
    <name type="scientific">Thermogymnomonas acidicola</name>
    <dbReference type="NCBI Taxonomy" id="399579"/>
    <lineage>
        <taxon>Archaea</taxon>
        <taxon>Methanobacteriati</taxon>
        <taxon>Thermoplasmatota</taxon>
        <taxon>Thermoplasmata</taxon>
        <taxon>Thermoplasmatales</taxon>
        <taxon>Thermogymnomonas</taxon>
    </lineage>
</organism>
<protein>
    <submittedName>
        <fullName evidence="1">Uncharacterized protein</fullName>
    </submittedName>
</protein>
<evidence type="ECO:0000313" key="2">
    <source>
        <dbReference type="Proteomes" id="UP000632195"/>
    </source>
</evidence>
<evidence type="ECO:0000313" key="1">
    <source>
        <dbReference type="EMBL" id="GGM77926.1"/>
    </source>
</evidence>
<keyword evidence="2" id="KW-1185">Reference proteome</keyword>
<accession>A0AA37BSL1</accession>
<gene>
    <name evidence="1" type="ORF">GCM10007108_15180</name>
</gene>
<dbReference type="EMBL" id="BMNY01000003">
    <property type="protein sequence ID" value="GGM77926.1"/>
    <property type="molecule type" value="Genomic_DNA"/>
</dbReference>
<comment type="caution">
    <text evidence="1">The sequence shown here is derived from an EMBL/GenBank/DDBJ whole genome shotgun (WGS) entry which is preliminary data.</text>
</comment>
<sequence>MYRVLKLSGENRKLKDAIVSDDIVGRQTLVLKAGESVGEEPGSVIIIVEGGSEALAAVDRFVSSGAEELRDEAAQRVYSKVKEEEDSAEGGMGFIFG</sequence>
<name>A0AA37BSL1_9ARCH</name>
<dbReference type="AlphaFoldDB" id="A0AA37BSL1"/>
<proteinExistence type="predicted"/>